<geneLocation type="mitochondrion" evidence="1"/>
<reference evidence="1" key="1">
    <citation type="journal article" date="2015" name="Genome Biol. Evol.">
        <title>Organellar Genomes of White Spruce (Picea glauca): Assembly and Annotation.</title>
        <authorList>
            <person name="Jackman S.D."/>
            <person name="Warren R.L."/>
            <person name="Gibb E.A."/>
            <person name="Vandervalk B.P."/>
            <person name="Mohamadi H."/>
            <person name="Chu J."/>
            <person name="Raymond A."/>
            <person name="Pleasance S."/>
            <person name="Coope R."/>
            <person name="Wildung M.R."/>
            <person name="Ritland C.E."/>
            <person name="Bousquet J."/>
            <person name="Jones S.J."/>
            <person name="Bohlmann J."/>
            <person name="Birol I."/>
        </authorList>
    </citation>
    <scope>NUCLEOTIDE SEQUENCE [LARGE SCALE GENOMIC DNA]</scope>
    <source>
        <tissue evidence="1">Flushing bud</tissue>
    </source>
</reference>
<evidence type="ECO:0000313" key="1">
    <source>
        <dbReference type="EMBL" id="KUM47621.1"/>
    </source>
</evidence>
<accession>A0A101LYE6</accession>
<proteinExistence type="predicted"/>
<organism evidence="1">
    <name type="scientific">Picea glauca</name>
    <name type="common">White spruce</name>
    <name type="synonym">Pinus glauca</name>
    <dbReference type="NCBI Taxonomy" id="3330"/>
    <lineage>
        <taxon>Eukaryota</taxon>
        <taxon>Viridiplantae</taxon>
        <taxon>Streptophyta</taxon>
        <taxon>Embryophyta</taxon>
        <taxon>Tracheophyta</taxon>
        <taxon>Spermatophyta</taxon>
        <taxon>Pinopsida</taxon>
        <taxon>Pinidae</taxon>
        <taxon>Conifers I</taxon>
        <taxon>Pinales</taxon>
        <taxon>Pinaceae</taxon>
        <taxon>Picea</taxon>
    </lineage>
</organism>
<gene>
    <name evidence="1" type="ORF">ABT39_MTgene5807</name>
</gene>
<keyword evidence="1" id="KW-0496">Mitochondrion</keyword>
<dbReference type="EMBL" id="LKAM01000007">
    <property type="protein sequence ID" value="KUM47621.1"/>
    <property type="molecule type" value="Genomic_DNA"/>
</dbReference>
<protein>
    <submittedName>
        <fullName evidence="1">Uncharacterized protein</fullName>
    </submittedName>
</protein>
<dbReference type="AlphaFoldDB" id="A0A101LYE6"/>
<name>A0A101LYE6_PICGL</name>
<sequence>MGDGRGRIRIGSPGWTIPMIRNLLLRISLKGSSEDLVYCGFYIYNLLWAGRPSVSKNGILVRRTRPGTNPSNISY</sequence>
<comment type="caution">
    <text evidence="1">The sequence shown here is derived from an EMBL/GenBank/DDBJ whole genome shotgun (WGS) entry which is preliminary data.</text>
</comment>